<dbReference type="GO" id="GO:0005615">
    <property type="term" value="C:extracellular space"/>
    <property type="evidence" value="ECO:0007669"/>
    <property type="project" value="TreeGrafter"/>
</dbReference>
<evidence type="ECO:0000256" key="4">
    <source>
        <dbReference type="RuleBase" id="RU004262"/>
    </source>
</evidence>
<dbReference type="InterPro" id="IPR000734">
    <property type="entry name" value="TAG_lipase"/>
</dbReference>
<accession>A0A7R9PS92</accession>
<comment type="subcellular location">
    <subcellularLocation>
        <location evidence="1">Secreted</location>
    </subcellularLocation>
</comment>
<keyword evidence="3" id="KW-0964">Secreted</keyword>
<dbReference type="Gene3D" id="3.40.50.1820">
    <property type="entry name" value="alpha/beta hydrolase"/>
    <property type="match status" value="1"/>
</dbReference>
<dbReference type="Pfam" id="PF00151">
    <property type="entry name" value="Lipase"/>
    <property type="match status" value="1"/>
</dbReference>
<sequence length="140" mass="15928">MIVNLDLVCYGELGCFSKSPPWHADLRPVPLPQTIEEIGTRFYQYSRQHTRRKYLTTWPSISLQGQNFDANKTTFFITHGFANTGNATWIRKLKNAILENVDGNVFLVGLWLTAMCPSWHCGDSLVSFQVDGNVSFVALW</sequence>
<organism evidence="6">
    <name type="scientific">Timema genevievae</name>
    <name type="common">Walking stick</name>
    <dbReference type="NCBI Taxonomy" id="629358"/>
    <lineage>
        <taxon>Eukaryota</taxon>
        <taxon>Metazoa</taxon>
        <taxon>Ecdysozoa</taxon>
        <taxon>Arthropoda</taxon>
        <taxon>Hexapoda</taxon>
        <taxon>Insecta</taxon>
        <taxon>Pterygota</taxon>
        <taxon>Neoptera</taxon>
        <taxon>Polyneoptera</taxon>
        <taxon>Phasmatodea</taxon>
        <taxon>Timematodea</taxon>
        <taxon>Timematoidea</taxon>
        <taxon>Timematidae</taxon>
        <taxon>Timema</taxon>
    </lineage>
</organism>
<dbReference type="InterPro" id="IPR013818">
    <property type="entry name" value="Lipase"/>
</dbReference>
<evidence type="ECO:0000259" key="5">
    <source>
        <dbReference type="Pfam" id="PF00151"/>
    </source>
</evidence>
<protein>
    <recommendedName>
        <fullName evidence="5">Lipase domain-containing protein</fullName>
    </recommendedName>
</protein>
<evidence type="ECO:0000256" key="1">
    <source>
        <dbReference type="ARBA" id="ARBA00004613"/>
    </source>
</evidence>
<dbReference type="SUPFAM" id="SSF53474">
    <property type="entry name" value="alpha/beta-Hydrolases"/>
    <property type="match status" value="1"/>
</dbReference>
<reference evidence="6" key="1">
    <citation type="submission" date="2020-11" db="EMBL/GenBank/DDBJ databases">
        <authorList>
            <person name="Tran Van P."/>
        </authorList>
    </citation>
    <scope>NUCLEOTIDE SEQUENCE</scope>
</reference>
<proteinExistence type="inferred from homology"/>
<evidence type="ECO:0000313" key="6">
    <source>
        <dbReference type="EMBL" id="CAD7615883.1"/>
    </source>
</evidence>
<evidence type="ECO:0000256" key="3">
    <source>
        <dbReference type="ARBA" id="ARBA00022525"/>
    </source>
</evidence>
<feature type="domain" description="Lipase" evidence="5">
    <location>
        <begin position="8"/>
        <end position="110"/>
    </location>
</feature>
<comment type="similarity">
    <text evidence="2 4">Belongs to the AB hydrolase superfamily. Lipase family.</text>
</comment>
<dbReference type="EMBL" id="OE852591">
    <property type="protein sequence ID" value="CAD7615883.1"/>
    <property type="molecule type" value="Genomic_DNA"/>
</dbReference>
<dbReference type="GO" id="GO:0016298">
    <property type="term" value="F:lipase activity"/>
    <property type="evidence" value="ECO:0007669"/>
    <property type="project" value="InterPro"/>
</dbReference>
<dbReference type="GO" id="GO:0016042">
    <property type="term" value="P:lipid catabolic process"/>
    <property type="evidence" value="ECO:0007669"/>
    <property type="project" value="TreeGrafter"/>
</dbReference>
<dbReference type="AlphaFoldDB" id="A0A7R9PS92"/>
<gene>
    <name evidence="6" type="ORF">TGEB3V08_LOCUS11611</name>
</gene>
<dbReference type="PANTHER" id="PTHR11610">
    <property type="entry name" value="LIPASE"/>
    <property type="match status" value="1"/>
</dbReference>
<evidence type="ECO:0000256" key="2">
    <source>
        <dbReference type="ARBA" id="ARBA00010701"/>
    </source>
</evidence>
<dbReference type="InterPro" id="IPR029058">
    <property type="entry name" value="AB_hydrolase_fold"/>
</dbReference>
<name>A0A7R9PS92_TIMGE</name>